<reference evidence="3 4" key="1">
    <citation type="submission" date="2009-03" db="EMBL/GenBank/DDBJ databases">
        <authorList>
            <person name="Setubal J.C."/>
            <person name="Boyle S."/>
            <person name="Crasta O.R."/>
            <person name="Gillespie J.J."/>
            <person name="Kenyon R.W."/>
            <person name="Lu J."/>
            <person name="Mane S."/>
            <person name="Nagrani S."/>
            <person name="Shallom J.M."/>
            <person name="Shallom S."/>
            <person name="Shukla M."/>
            <person name="Snyder E.E."/>
            <person name="Sobral B.W."/>
            <person name="Wattam A.R."/>
            <person name="Will R."/>
            <person name="Williams K."/>
            <person name="Yoo H."/>
            <person name="Bruce D.H."/>
            <person name="Detter C."/>
            <person name="Munk C."/>
            <person name="Brettin T.S."/>
            <person name="Ficht T."/>
        </authorList>
    </citation>
    <scope>NUCLEOTIDE SEQUENCE [LARGE SCALE GENOMIC DNA]</scope>
    <source>
        <strain evidence="3 4">Cudo</strain>
    </source>
</reference>
<dbReference type="InterPro" id="IPR011250">
    <property type="entry name" value="OMP/PagP_B-barrel"/>
</dbReference>
<evidence type="ECO:0000256" key="1">
    <source>
        <dbReference type="ARBA" id="ARBA00009330"/>
    </source>
</evidence>
<dbReference type="EMBL" id="ACJD01000004">
    <property type="protein sequence ID" value="EEH14211.1"/>
    <property type="molecule type" value="Genomic_DNA"/>
</dbReference>
<comment type="caution">
    <text evidence="3">The sequence shown here is derived from an EMBL/GenBank/DDBJ whole genome shotgun (WGS) entry which is preliminary data.</text>
</comment>
<feature type="chain" id="PRO_5002896849" evidence="2">
    <location>
        <begin position="51"/>
        <end position="254"/>
    </location>
</feature>
<dbReference type="PANTHER" id="PTHR36920:SF1">
    <property type="entry name" value="OUTER MEMBRANE PROTEIN W"/>
    <property type="match status" value="1"/>
</dbReference>
<dbReference type="PANTHER" id="PTHR36920">
    <property type="match status" value="1"/>
</dbReference>
<evidence type="ECO:0000256" key="2">
    <source>
        <dbReference type="SAM" id="SignalP"/>
    </source>
</evidence>
<keyword evidence="2" id="KW-0732">Signal</keyword>
<comment type="similarity">
    <text evidence="1">Belongs to the OmpW/AlkL family.</text>
</comment>
<dbReference type="GO" id="GO:0055085">
    <property type="term" value="P:transmembrane transport"/>
    <property type="evidence" value="ECO:0007669"/>
    <property type="project" value="TreeGrafter"/>
</dbReference>
<dbReference type="GO" id="GO:0019867">
    <property type="term" value="C:outer membrane"/>
    <property type="evidence" value="ECO:0007669"/>
    <property type="project" value="InterPro"/>
</dbReference>
<feature type="signal peptide" evidence="2">
    <location>
        <begin position="1"/>
        <end position="50"/>
    </location>
</feature>
<organism evidence="3 4">
    <name type="scientific">Brucella ceti str. Cudo</name>
    <dbReference type="NCBI Taxonomy" id="595497"/>
    <lineage>
        <taxon>Bacteria</taxon>
        <taxon>Pseudomonadati</taxon>
        <taxon>Pseudomonadota</taxon>
        <taxon>Alphaproteobacteria</taxon>
        <taxon>Hyphomicrobiales</taxon>
        <taxon>Brucellaceae</taxon>
        <taxon>Brucella/Ochrobactrum group</taxon>
        <taxon>Brucella</taxon>
    </lineage>
</organism>
<sequence>MIWINGMPRDAAQIGHATTQDLQEREKMNRFTKSLLAATALALTAPAAFAADAIVAQPATEIQAVPEALSPWQIRVRALGVIAENSGYVDGVAGSDLNYSKSITPELDITYYFTKNIAAELILGTTYANINGAGSLDGFGKIGKVWILPPTLTLQYHFTNFGAFKPYVGAGVNYTFFYNQDAGSVDYLKVKNTFGGALQIGFDYMLNEHWGVNFDVKKLFLEPKFDATLAGGAEVSGKAKLNPWLIGTGITYRF</sequence>
<evidence type="ECO:0000313" key="3">
    <source>
        <dbReference type="EMBL" id="EEH14211.1"/>
    </source>
</evidence>
<dbReference type="Proteomes" id="UP000003678">
    <property type="component" value="Unassembled WGS sequence"/>
</dbReference>
<protein>
    <submittedName>
        <fullName evidence="3">Outer membrane protein alkL</fullName>
    </submittedName>
</protein>
<evidence type="ECO:0000313" key="4">
    <source>
        <dbReference type="Proteomes" id="UP000003678"/>
    </source>
</evidence>
<proteinExistence type="inferred from homology"/>
<dbReference type="InterPro" id="IPR005618">
    <property type="entry name" value="OMPW"/>
</dbReference>
<dbReference type="AlphaFoldDB" id="C0G7I4"/>
<dbReference type="SUPFAM" id="SSF56925">
    <property type="entry name" value="OMPA-like"/>
    <property type="match status" value="1"/>
</dbReference>
<gene>
    <name evidence="3" type="ORF">BCETI_4000139</name>
</gene>
<name>C0G7I4_9HYPH</name>
<dbReference type="Pfam" id="PF03922">
    <property type="entry name" value="OmpW"/>
    <property type="match status" value="1"/>
</dbReference>
<accession>C0G7I4</accession>
<dbReference type="Gene3D" id="2.40.160.20">
    <property type="match status" value="1"/>
</dbReference>